<organism evidence="2 3">
    <name type="scientific">Pseudomonas prosekii</name>
    <dbReference type="NCBI Taxonomy" id="1148509"/>
    <lineage>
        <taxon>Bacteria</taxon>
        <taxon>Pseudomonadati</taxon>
        <taxon>Pseudomonadota</taxon>
        <taxon>Gammaproteobacteria</taxon>
        <taxon>Pseudomonadales</taxon>
        <taxon>Pseudomonadaceae</taxon>
        <taxon>Pseudomonas</taxon>
    </lineage>
</organism>
<feature type="transmembrane region" description="Helical" evidence="1">
    <location>
        <begin position="29"/>
        <end position="48"/>
    </location>
</feature>
<reference evidence="2 3" key="1">
    <citation type="journal article" date="2018" name="Front. Microbiol.">
        <title>Discovery of Phloeophagus Beetles as a Source of Pseudomonas Strains That Produce Potentially New Bioactive Substances and Description of Pseudomonas bohemica sp. nov.</title>
        <authorList>
            <person name="Saati-Santamaria Z."/>
            <person name="Lopez-Mondejar R."/>
            <person name="Jimenez-Gomez A."/>
            <person name="Diez-Mendez A."/>
            <person name="Vetrovsky T."/>
            <person name="Igual J.M."/>
            <person name="Velazquez E."/>
            <person name="Kolarik M."/>
            <person name="Rivas R."/>
            <person name="Garcia-Fraile P."/>
        </authorList>
    </citation>
    <scope>NUCLEOTIDE SEQUENCE [LARGE SCALE GENOMIC DNA]</scope>
    <source>
        <strain evidence="2 3">A2-NA13</strain>
    </source>
</reference>
<evidence type="ECO:0000313" key="2">
    <source>
        <dbReference type="EMBL" id="RLU12961.1"/>
    </source>
</evidence>
<keyword evidence="3" id="KW-1185">Reference proteome</keyword>
<dbReference type="EMBL" id="PEGB01000001">
    <property type="protein sequence ID" value="RLU12961.1"/>
    <property type="molecule type" value="Genomic_DNA"/>
</dbReference>
<evidence type="ECO:0000313" key="3">
    <source>
        <dbReference type="Proteomes" id="UP000282140"/>
    </source>
</evidence>
<comment type="caution">
    <text evidence="2">The sequence shown here is derived from an EMBL/GenBank/DDBJ whole genome shotgun (WGS) entry which is preliminary data.</text>
</comment>
<feature type="non-terminal residue" evidence="2">
    <location>
        <position position="50"/>
    </location>
</feature>
<dbReference type="AlphaFoldDB" id="A0A3L8CYK2"/>
<name>A0A3L8CYK2_9PSED</name>
<accession>A0A3L8CYK2</accession>
<keyword evidence="1" id="KW-1133">Transmembrane helix</keyword>
<proteinExistence type="predicted"/>
<dbReference type="Proteomes" id="UP000282140">
    <property type="component" value="Unassembled WGS sequence"/>
</dbReference>
<evidence type="ECO:0000256" key="1">
    <source>
        <dbReference type="SAM" id="Phobius"/>
    </source>
</evidence>
<gene>
    <name evidence="2" type="ORF">CS078_04470</name>
</gene>
<sequence>MAADIDDSRYARFALRCSSFAERWFPDSWVFAALAVIIVAVATMAMGAKP</sequence>
<keyword evidence="1" id="KW-0472">Membrane</keyword>
<protein>
    <submittedName>
        <fullName evidence="2">Short chain fatty acid transporter</fullName>
    </submittedName>
</protein>
<keyword evidence="1" id="KW-0812">Transmembrane</keyword>